<evidence type="ECO:0000256" key="1">
    <source>
        <dbReference type="SAM" id="Coils"/>
    </source>
</evidence>
<organism evidence="3">
    <name type="scientific">uncultured Caudovirales phage</name>
    <dbReference type="NCBI Taxonomy" id="2100421"/>
    <lineage>
        <taxon>Viruses</taxon>
        <taxon>Duplodnaviria</taxon>
        <taxon>Heunggongvirae</taxon>
        <taxon>Uroviricota</taxon>
        <taxon>Caudoviricetes</taxon>
        <taxon>Peduoviridae</taxon>
        <taxon>Maltschvirus</taxon>
        <taxon>Maltschvirus maltsch</taxon>
    </lineage>
</organism>
<name>A0A6J7WHF1_9CAUD</name>
<keyword evidence="1" id="KW-0175">Coiled coil</keyword>
<evidence type="ECO:0000256" key="2">
    <source>
        <dbReference type="SAM" id="Phobius"/>
    </source>
</evidence>
<gene>
    <name evidence="3" type="ORF">UFOVP166_48</name>
</gene>
<sequence>MDGTSVAALIAFLGLAGSGIAVWVSLRERLVRAETKIEGLEAQHKDHKSDVQLLREWLEGQFAELRKGLDRKADR</sequence>
<accession>A0A6J7WHF1</accession>
<feature type="coiled-coil region" evidence="1">
    <location>
        <begin position="23"/>
        <end position="50"/>
    </location>
</feature>
<keyword evidence="2" id="KW-1133">Transmembrane helix</keyword>
<reference evidence="3" key="1">
    <citation type="submission" date="2020-05" db="EMBL/GenBank/DDBJ databases">
        <authorList>
            <person name="Chiriac C."/>
            <person name="Salcher M."/>
            <person name="Ghai R."/>
            <person name="Kavagutti S V."/>
        </authorList>
    </citation>
    <scope>NUCLEOTIDE SEQUENCE</scope>
</reference>
<proteinExistence type="predicted"/>
<evidence type="ECO:0000313" key="3">
    <source>
        <dbReference type="EMBL" id="CAB5187442.1"/>
    </source>
</evidence>
<dbReference type="EMBL" id="LR798213">
    <property type="protein sequence ID" value="CAB5187442.1"/>
    <property type="molecule type" value="Genomic_DNA"/>
</dbReference>
<keyword evidence="2" id="KW-0812">Transmembrane</keyword>
<protein>
    <submittedName>
        <fullName evidence="3">Uncharacterized protein</fullName>
    </submittedName>
</protein>
<keyword evidence="2" id="KW-0472">Membrane</keyword>
<feature type="transmembrane region" description="Helical" evidence="2">
    <location>
        <begin position="6"/>
        <end position="26"/>
    </location>
</feature>